<gene>
    <name evidence="2" type="ORF">CJ030_MR4G017915</name>
</gene>
<dbReference type="OrthoDB" id="1751966at2759"/>
<sequence>MASLIILNLYGYQLFTKITIDEAAPGLKTIFSFRVPDQRSGKFEVDILNNGFNMLYSDKDVWELLDWIAREHPTMLHVYFEHGVNILDFCPMESQSTAPLTAEGVDIVGATKGGSISGDIDAHVNSINDEAEVHCNEHPEAQTRKGAVGSEPPNNENPIGEDHIYEYIPVE</sequence>
<dbReference type="EMBL" id="RXIC02000022">
    <property type="protein sequence ID" value="KAB1215557.1"/>
    <property type="molecule type" value="Genomic_DNA"/>
</dbReference>
<evidence type="ECO:0000256" key="1">
    <source>
        <dbReference type="SAM" id="MobiDB-lite"/>
    </source>
</evidence>
<evidence type="ECO:0000313" key="2">
    <source>
        <dbReference type="EMBL" id="KAB1215557.1"/>
    </source>
</evidence>
<dbReference type="AlphaFoldDB" id="A0A6A1VUF9"/>
<evidence type="ECO:0000313" key="3">
    <source>
        <dbReference type="Proteomes" id="UP000516437"/>
    </source>
</evidence>
<keyword evidence="3" id="KW-1185">Reference proteome</keyword>
<accession>A0A6A1VUF9</accession>
<comment type="caution">
    <text evidence="2">The sequence shown here is derived from an EMBL/GenBank/DDBJ whole genome shotgun (WGS) entry which is preliminary data.</text>
</comment>
<feature type="region of interest" description="Disordered" evidence="1">
    <location>
        <begin position="140"/>
        <end position="162"/>
    </location>
</feature>
<proteinExistence type="predicted"/>
<reference evidence="2 3" key="1">
    <citation type="journal article" date="2019" name="Plant Biotechnol. J.">
        <title>The red bayberry genome and genetic basis of sex determination.</title>
        <authorList>
            <person name="Jia H.M."/>
            <person name="Jia H.J."/>
            <person name="Cai Q.L."/>
            <person name="Wang Y."/>
            <person name="Zhao H.B."/>
            <person name="Yang W.F."/>
            <person name="Wang G.Y."/>
            <person name="Li Y.H."/>
            <person name="Zhan D.L."/>
            <person name="Shen Y.T."/>
            <person name="Niu Q.F."/>
            <person name="Chang L."/>
            <person name="Qiu J."/>
            <person name="Zhao L."/>
            <person name="Xie H.B."/>
            <person name="Fu W.Y."/>
            <person name="Jin J."/>
            <person name="Li X.W."/>
            <person name="Jiao Y."/>
            <person name="Zhou C.C."/>
            <person name="Tu T."/>
            <person name="Chai C.Y."/>
            <person name="Gao J.L."/>
            <person name="Fan L.J."/>
            <person name="van de Weg E."/>
            <person name="Wang J.Y."/>
            <person name="Gao Z.S."/>
        </authorList>
    </citation>
    <scope>NUCLEOTIDE SEQUENCE [LARGE SCALE GENOMIC DNA]</scope>
    <source>
        <tissue evidence="2">Leaves</tissue>
    </source>
</reference>
<protein>
    <submittedName>
        <fullName evidence="2">Mitochondrial outer membrane protein porin of 34 kDa</fullName>
    </submittedName>
</protein>
<name>A0A6A1VUF9_9ROSI</name>
<dbReference type="Proteomes" id="UP000516437">
    <property type="component" value="Chromosome 4"/>
</dbReference>
<organism evidence="2 3">
    <name type="scientific">Morella rubra</name>
    <name type="common">Chinese bayberry</name>
    <dbReference type="NCBI Taxonomy" id="262757"/>
    <lineage>
        <taxon>Eukaryota</taxon>
        <taxon>Viridiplantae</taxon>
        <taxon>Streptophyta</taxon>
        <taxon>Embryophyta</taxon>
        <taxon>Tracheophyta</taxon>
        <taxon>Spermatophyta</taxon>
        <taxon>Magnoliopsida</taxon>
        <taxon>eudicotyledons</taxon>
        <taxon>Gunneridae</taxon>
        <taxon>Pentapetalae</taxon>
        <taxon>rosids</taxon>
        <taxon>fabids</taxon>
        <taxon>Fagales</taxon>
        <taxon>Myricaceae</taxon>
        <taxon>Morella</taxon>
    </lineage>
</organism>